<dbReference type="Proteomes" id="UP000663829">
    <property type="component" value="Unassembled WGS sequence"/>
</dbReference>
<sequence length="338" mass="38738">MLRTLMDTAQESPQGLPGDSTSNAVSKMTDELMKRIATRKSKTHKNFRDVLLVINGGISDISSLLMKYVPYITFDLSKQNKPTENDIAQIMYYLENINIMSNTYYTEFFPSVEGLLKEKDIINTSIGKGLAVAFYFNYAKLIALLQDHTERVKLIKLEVENENISDKKQHIFIDKWIFVLPWTTAESGALLTKCCSIKNEEFKLALWKAKNSKAHKGITFTLGGMVGRDYTPLAFYELTKTKEDKTFVFAMEVPAAFHGLKNRYENLRSKFSFGEFHPVQQAKNFQEEVEHCYNRDKNAEWHNSIILISLPTPPNSANSDEFTSKFLLEELWTQCCAT</sequence>
<comment type="caution">
    <text evidence="2">The sequence shown here is derived from an EMBL/GenBank/DDBJ whole genome shotgun (WGS) entry which is preliminary data.</text>
</comment>
<dbReference type="OrthoDB" id="10056139at2759"/>
<keyword evidence="4" id="KW-1185">Reference proteome</keyword>
<organism evidence="2 4">
    <name type="scientific">Didymodactylos carnosus</name>
    <dbReference type="NCBI Taxonomy" id="1234261"/>
    <lineage>
        <taxon>Eukaryota</taxon>
        <taxon>Metazoa</taxon>
        <taxon>Spiralia</taxon>
        <taxon>Gnathifera</taxon>
        <taxon>Rotifera</taxon>
        <taxon>Eurotatoria</taxon>
        <taxon>Bdelloidea</taxon>
        <taxon>Philodinida</taxon>
        <taxon>Philodinidae</taxon>
        <taxon>Didymodactylos</taxon>
    </lineage>
</organism>
<proteinExistence type="predicted"/>
<feature type="region of interest" description="Disordered" evidence="1">
    <location>
        <begin position="1"/>
        <end position="24"/>
    </location>
</feature>
<dbReference type="AlphaFoldDB" id="A0A815AZS6"/>
<evidence type="ECO:0000256" key="1">
    <source>
        <dbReference type="SAM" id="MobiDB-lite"/>
    </source>
</evidence>
<accession>A0A815AZS6</accession>
<dbReference type="EMBL" id="CAJOBC010019581">
    <property type="protein sequence ID" value="CAF4042465.1"/>
    <property type="molecule type" value="Genomic_DNA"/>
</dbReference>
<evidence type="ECO:0000313" key="3">
    <source>
        <dbReference type="EMBL" id="CAF4042465.1"/>
    </source>
</evidence>
<reference evidence="2" key="1">
    <citation type="submission" date="2021-02" db="EMBL/GenBank/DDBJ databases">
        <authorList>
            <person name="Nowell W R."/>
        </authorList>
    </citation>
    <scope>NUCLEOTIDE SEQUENCE</scope>
</reference>
<evidence type="ECO:0000313" key="2">
    <source>
        <dbReference type="EMBL" id="CAF1263021.1"/>
    </source>
</evidence>
<dbReference type="Proteomes" id="UP000681722">
    <property type="component" value="Unassembled WGS sequence"/>
</dbReference>
<evidence type="ECO:0000313" key="4">
    <source>
        <dbReference type="Proteomes" id="UP000663829"/>
    </source>
</evidence>
<feature type="compositionally biased region" description="Polar residues" evidence="1">
    <location>
        <begin position="7"/>
        <end position="24"/>
    </location>
</feature>
<protein>
    <submittedName>
        <fullName evidence="2">Uncharacterized protein</fullName>
    </submittedName>
</protein>
<name>A0A815AZS6_9BILA</name>
<gene>
    <name evidence="2" type="ORF">GPM918_LOCUS26702</name>
    <name evidence="3" type="ORF">SRO942_LOCUS26903</name>
</gene>
<dbReference type="EMBL" id="CAJNOQ010010864">
    <property type="protein sequence ID" value="CAF1263021.1"/>
    <property type="molecule type" value="Genomic_DNA"/>
</dbReference>